<evidence type="ECO:0000313" key="1">
    <source>
        <dbReference type="EMBL" id="RNJ48689.1"/>
    </source>
</evidence>
<name>A0A3M9XKF9_9HYPH</name>
<accession>A0A3M9XKF9</accession>
<evidence type="ECO:0000313" key="2">
    <source>
        <dbReference type="Proteomes" id="UP000268623"/>
    </source>
</evidence>
<organism evidence="1 2">
    <name type="scientific">Methylocystis hirsuta</name>
    <dbReference type="NCBI Taxonomy" id="369798"/>
    <lineage>
        <taxon>Bacteria</taxon>
        <taxon>Pseudomonadati</taxon>
        <taxon>Pseudomonadota</taxon>
        <taxon>Alphaproteobacteria</taxon>
        <taxon>Hyphomicrobiales</taxon>
        <taxon>Methylocystaceae</taxon>
        <taxon>Methylocystis</taxon>
    </lineage>
</organism>
<protein>
    <submittedName>
        <fullName evidence="1">Uncharacterized protein</fullName>
    </submittedName>
</protein>
<dbReference type="EMBL" id="QWDD01000001">
    <property type="protein sequence ID" value="RNJ48689.1"/>
    <property type="molecule type" value="Genomic_DNA"/>
</dbReference>
<proteinExistence type="predicted"/>
<sequence>MIFDMTKSPERRAEHEGLFVHMLQIILEQGAHPATPTRHKQLCPRLLGTSRLVTAWEWLRRIEGRDSARDADRERIAP</sequence>
<gene>
    <name evidence="1" type="ORF">D1O30_02620</name>
</gene>
<comment type="caution">
    <text evidence="1">The sequence shown here is derived from an EMBL/GenBank/DDBJ whole genome shotgun (WGS) entry which is preliminary data.</text>
</comment>
<reference evidence="1 2" key="1">
    <citation type="submission" date="2018-08" db="EMBL/GenBank/DDBJ databases">
        <title>Genome sequence of Methylocystis hirsuta CSC1, a methanotroph able to accumulate PHAs.</title>
        <authorList>
            <person name="Bordel S."/>
            <person name="Rodriguez E."/>
            <person name="Gancedo J."/>
            <person name="Munoz R."/>
        </authorList>
    </citation>
    <scope>NUCLEOTIDE SEQUENCE [LARGE SCALE GENOMIC DNA]</scope>
    <source>
        <strain evidence="1 2">CSC1</strain>
    </source>
</reference>
<keyword evidence="2" id="KW-1185">Reference proteome</keyword>
<dbReference type="AlphaFoldDB" id="A0A3M9XKF9"/>
<dbReference type="Proteomes" id="UP000268623">
    <property type="component" value="Unassembled WGS sequence"/>
</dbReference>